<organism evidence="1 2">
    <name type="scientific">Rugamonas rivuli</name>
    <dbReference type="NCBI Taxonomy" id="2743358"/>
    <lineage>
        <taxon>Bacteria</taxon>
        <taxon>Pseudomonadati</taxon>
        <taxon>Pseudomonadota</taxon>
        <taxon>Betaproteobacteria</taxon>
        <taxon>Burkholderiales</taxon>
        <taxon>Oxalobacteraceae</taxon>
        <taxon>Telluria group</taxon>
        <taxon>Rugamonas</taxon>
    </lineage>
</organism>
<proteinExistence type="predicted"/>
<accession>A0A843SH34</accession>
<comment type="caution">
    <text evidence="1">The sequence shown here is derived from an EMBL/GenBank/DDBJ whole genome shotgun (WGS) entry which is preliminary data.</text>
</comment>
<protein>
    <submittedName>
        <fullName evidence="1">Uncharacterized protein</fullName>
    </submittedName>
</protein>
<reference evidence="1 2" key="1">
    <citation type="submission" date="2019-10" db="EMBL/GenBank/DDBJ databases">
        <title>Two novel species isolated from a subtropical stream in China.</title>
        <authorList>
            <person name="Lu H."/>
        </authorList>
    </citation>
    <scope>NUCLEOTIDE SEQUENCE [LARGE SCALE GENOMIC DNA]</scope>
    <source>
        <strain evidence="1 2">FT103W</strain>
    </source>
</reference>
<dbReference type="Proteomes" id="UP000444318">
    <property type="component" value="Unassembled WGS sequence"/>
</dbReference>
<dbReference type="RefSeq" id="WP_152803638.1">
    <property type="nucleotide sequence ID" value="NZ_WHUF01000002.1"/>
</dbReference>
<sequence length="65" mass="7711">MDTSHRHPKPPPAAYALHRQMMAVQRCMSAETVEESVRATRWASAWYRLVQRKLEQLQHAPRYLH</sequence>
<dbReference type="AlphaFoldDB" id="A0A843SH34"/>
<evidence type="ECO:0000313" key="1">
    <source>
        <dbReference type="EMBL" id="MQA19726.1"/>
    </source>
</evidence>
<keyword evidence="2" id="KW-1185">Reference proteome</keyword>
<dbReference type="EMBL" id="WHUF01000002">
    <property type="protein sequence ID" value="MQA19726.1"/>
    <property type="molecule type" value="Genomic_DNA"/>
</dbReference>
<gene>
    <name evidence="1" type="ORF">GEV01_09430</name>
</gene>
<evidence type="ECO:0000313" key="2">
    <source>
        <dbReference type="Proteomes" id="UP000444318"/>
    </source>
</evidence>
<name>A0A843SH34_9BURK</name>